<dbReference type="Pfam" id="PF00400">
    <property type="entry name" value="WD40"/>
    <property type="match status" value="3"/>
</dbReference>
<sequence>MWNSNSPAAQKKRTSITGLPGGRRGHRASLSLHRDEDSQQEDASNPMAVLRVKPKDQLQLSPEELRKRMPPRILYPQNPRAPKNLALYSFKEKVFKRDEQIDQTVFHLSVDGALLHAESQEAIEQEEAWRLREEEDAKKKRKESVDIRIEDDLQQNTEDEGRVLRNQFNYGDRASQTETKADRERGVATRPPPTVPVAGTVNQWRMYDAYVEELNAQNRLQSNQQIFVETSNCCSLFLLHPFSSVDDCIHTSWQQCENEKRATETPQGKDADSLSSMKWAAKLTERVVNHNTEVETYHKFRFCKAAGTPGEAALLPLWQFHFSKVKKKDVTGLKWNPRYSDLFAAGYGSFEFQRQGSGFVCCYSLKNTGYPEYFWKTESAVCSIDWHPHSPSLLAVGLYDGMVLVFDIHTKDRKPTHASTVKVNKHTDPVWDVRWDGDDSGSAFRFYSVSGDGRVTSWTLMKNKLESEEVALLKLDYSQLTSPRDSAEATALVGSAGGTCFDFHPSQSHVFIVGTTEGVIFKCSKNYSGQYLQTYLGHDMSITGVEWNPFHPRVFISSSSDWTVKIWEESLTSPVLTFDFEMAVGDVRWAPSSSTMFAAATADGTVHVYDLAVNRRKQISSFKVSPGAALTALRFGADGILLAAQEGGNIAALKLLLPESAVE</sequence>
<feature type="region of interest" description="Disordered" evidence="12">
    <location>
        <begin position="170"/>
        <end position="196"/>
    </location>
</feature>
<keyword evidence="10" id="KW-0966">Cell projection</keyword>
<keyword evidence="5" id="KW-0493">Microtubule</keyword>
<keyword evidence="14" id="KW-1185">Reference proteome</keyword>
<dbReference type="PANTHER" id="PTHR12442:SF11">
    <property type="entry name" value="DYNEIN AXONEMAL INTERMEDIATE CHAIN 1"/>
    <property type="match status" value="1"/>
</dbReference>
<keyword evidence="4 11" id="KW-0853">WD repeat</keyword>
<organism evidence="13 14">
    <name type="scientific">Toxoplasma gondii</name>
    <dbReference type="NCBI Taxonomy" id="5811"/>
    <lineage>
        <taxon>Eukaryota</taxon>
        <taxon>Sar</taxon>
        <taxon>Alveolata</taxon>
        <taxon>Apicomplexa</taxon>
        <taxon>Conoidasida</taxon>
        <taxon>Coccidia</taxon>
        <taxon>Eucoccidiorida</taxon>
        <taxon>Eimeriorina</taxon>
        <taxon>Sarcocystidae</taxon>
        <taxon>Toxoplasma</taxon>
    </lineage>
</organism>
<keyword evidence="7" id="KW-0243">Dynein</keyword>
<dbReference type="GO" id="GO:0005874">
    <property type="term" value="C:microtubule"/>
    <property type="evidence" value="ECO:0007669"/>
    <property type="project" value="UniProtKB-KW"/>
</dbReference>
<evidence type="ECO:0000256" key="8">
    <source>
        <dbReference type="ARBA" id="ARBA00023175"/>
    </source>
</evidence>
<evidence type="ECO:0000256" key="6">
    <source>
        <dbReference type="ARBA" id="ARBA00022737"/>
    </source>
</evidence>
<evidence type="ECO:0000256" key="10">
    <source>
        <dbReference type="ARBA" id="ARBA00023273"/>
    </source>
</evidence>
<comment type="caution">
    <text evidence="13">The sequence shown here is derived from an EMBL/GenBank/DDBJ whole genome shotgun (WGS) entry which is preliminary data.</text>
</comment>
<evidence type="ECO:0000256" key="3">
    <source>
        <dbReference type="ARBA" id="ARBA00022490"/>
    </source>
</evidence>
<evidence type="ECO:0000256" key="11">
    <source>
        <dbReference type="PROSITE-ProRule" id="PRU00221"/>
    </source>
</evidence>
<dbReference type="SUPFAM" id="SSF50978">
    <property type="entry name" value="WD40 repeat-like"/>
    <property type="match status" value="1"/>
</dbReference>
<dbReference type="GO" id="GO:0036157">
    <property type="term" value="C:outer dynein arm"/>
    <property type="evidence" value="ECO:0007669"/>
    <property type="project" value="TreeGrafter"/>
</dbReference>
<dbReference type="Proteomes" id="UP000557509">
    <property type="component" value="Unassembled WGS sequence"/>
</dbReference>
<evidence type="ECO:0000256" key="2">
    <source>
        <dbReference type="ARBA" id="ARBA00011059"/>
    </source>
</evidence>
<dbReference type="EMBL" id="JAAUHK010000186">
    <property type="protein sequence ID" value="KAF4645905.1"/>
    <property type="molecule type" value="Genomic_DNA"/>
</dbReference>
<dbReference type="GO" id="GO:0045504">
    <property type="term" value="F:dynein heavy chain binding"/>
    <property type="evidence" value="ECO:0007669"/>
    <property type="project" value="TreeGrafter"/>
</dbReference>
<dbReference type="GO" id="GO:0003341">
    <property type="term" value="P:cilium movement"/>
    <property type="evidence" value="ECO:0007669"/>
    <property type="project" value="TreeGrafter"/>
</dbReference>
<dbReference type="InterPro" id="IPR050687">
    <property type="entry name" value="Dynein_IC"/>
</dbReference>
<dbReference type="PANTHER" id="PTHR12442">
    <property type="entry name" value="DYNEIN INTERMEDIATE CHAIN"/>
    <property type="match status" value="1"/>
</dbReference>
<dbReference type="AlphaFoldDB" id="A0A7J6KEN4"/>
<name>A0A7J6KEN4_TOXGO</name>
<dbReference type="VEuPathDB" id="ToxoDB:TGME49_209300"/>
<reference evidence="13 14" key="1">
    <citation type="submission" date="2020-03" db="EMBL/GenBank/DDBJ databases">
        <title>Genome sequence of Toxoplasma gondii RH-88 strain.</title>
        <authorList>
            <person name="Lorenzi H.A."/>
            <person name="Venepally P."/>
            <person name="Rozenberg A."/>
            <person name="Sibley D."/>
        </authorList>
    </citation>
    <scope>NUCLEOTIDE SEQUENCE [LARGE SCALE GENOMIC DNA]</scope>
    <source>
        <strain evidence="13 14">RH-88</strain>
    </source>
</reference>
<accession>A0A7J6KEN4</accession>
<dbReference type="GO" id="GO:0036158">
    <property type="term" value="P:outer dynein arm assembly"/>
    <property type="evidence" value="ECO:0007669"/>
    <property type="project" value="TreeGrafter"/>
</dbReference>
<evidence type="ECO:0000256" key="4">
    <source>
        <dbReference type="ARBA" id="ARBA00022574"/>
    </source>
</evidence>
<dbReference type="PROSITE" id="PS50082">
    <property type="entry name" value="WD_REPEATS_2"/>
    <property type="match status" value="1"/>
</dbReference>
<evidence type="ECO:0000313" key="14">
    <source>
        <dbReference type="Proteomes" id="UP000557509"/>
    </source>
</evidence>
<dbReference type="Gene3D" id="2.130.10.10">
    <property type="entry name" value="YVTN repeat-like/Quinoprotein amine dehydrogenase"/>
    <property type="match status" value="2"/>
</dbReference>
<evidence type="ECO:0000256" key="9">
    <source>
        <dbReference type="ARBA" id="ARBA00023212"/>
    </source>
</evidence>
<keyword evidence="6" id="KW-0677">Repeat</keyword>
<dbReference type="InterPro" id="IPR015943">
    <property type="entry name" value="WD40/YVTN_repeat-like_dom_sf"/>
</dbReference>
<dbReference type="SMART" id="SM00320">
    <property type="entry name" value="WD40"/>
    <property type="match status" value="4"/>
</dbReference>
<dbReference type="InterPro" id="IPR001680">
    <property type="entry name" value="WD40_rpt"/>
</dbReference>
<gene>
    <name evidence="13" type="ORF">TGRH88_021810</name>
</gene>
<evidence type="ECO:0000256" key="1">
    <source>
        <dbReference type="ARBA" id="ARBA00004430"/>
    </source>
</evidence>
<comment type="subcellular location">
    <subcellularLocation>
        <location evidence="1">Cytoplasm</location>
        <location evidence="1">Cytoskeleton</location>
        <location evidence="1">Cilium axoneme</location>
    </subcellularLocation>
</comment>
<dbReference type="PROSITE" id="PS50294">
    <property type="entry name" value="WD_REPEATS_REGION"/>
    <property type="match status" value="1"/>
</dbReference>
<keyword evidence="3" id="KW-0963">Cytoplasm</keyword>
<feature type="repeat" description="WD" evidence="11">
    <location>
        <begin position="535"/>
        <end position="568"/>
    </location>
</feature>
<evidence type="ECO:0000256" key="7">
    <source>
        <dbReference type="ARBA" id="ARBA00023017"/>
    </source>
</evidence>
<comment type="similarity">
    <text evidence="2">Belongs to the dynein intermediate chain family.</text>
</comment>
<keyword evidence="8" id="KW-0505">Motor protein</keyword>
<protein>
    <submittedName>
        <fullName evidence="13">WD domain, G-beta repeat-containing protein</fullName>
    </submittedName>
</protein>
<evidence type="ECO:0000256" key="5">
    <source>
        <dbReference type="ARBA" id="ARBA00022701"/>
    </source>
</evidence>
<evidence type="ECO:0000313" key="13">
    <source>
        <dbReference type="EMBL" id="KAF4645905.1"/>
    </source>
</evidence>
<evidence type="ECO:0000256" key="12">
    <source>
        <dbReference type="SAM" id="MobiDB-lite"/>
    </source>
</evidence>
<feature type="region of interest" description="Disordered" evidence="12">
    <location>
        <begin position="1"/>
        <end position="48"/>
    </location>
</feature>
<keyword evidence="9" id="KW-0206">Cytoskeleton</keyword>
<dbReference type="GO" id="GO:0045503">
    <property type="term" value="F:dynein light chain binding"/>
    <property type="evidence" value="ECO:0007669"/>
    <property type="project" value="TreeGrafter"/>
</dbReference>
<dbReference type="InterPro" id="IPR036322">
    <property type="entry name" value="WD40_repeat_dom_sf"/>
</dbReference>
<proteinExistence type="inferred from homology"/>